<evidence type="ECO:0000313" key="2">
    <source>
        <dbReference type="Proteomes" id="UP000229675"/>
    </source>
</evidence>
<proteinExistence type="predicted"/>
<sequence>VFKESDLKELAKFYLESQIPAGKNWQENSLAFSYSVESLDLAAGEIVLNLEVSAKIYSMVDENSLKESVKNKKPDEIKKVIGRIAGFERFQIELWPFWVKASPEDVERITIKLRLD</sequence>
<feature type="non-terminal residue" evidence="1">
    <location>
        <position position="1"/>
    </location>
</feature>
<comment type="caution">
    <text evidence="1">The sequence shown here is derived from an EMBL/GenBank/DDBJ whole genome shotgun (WGS) entry which is preliminary data.</text>
</comment>
<reference evidence="2" key="1">
    <citation type="submission" date="2017-09" db="EMBL/GenBank/DDBJ databases">
        <title>Depth-based differentiation of microbial function through sediment-hosted aquifers and enrichment of novel symbionts in the deep terrestrial subsurface.</title>
        <authorList>
            <person name="Probst A.J."/>
            <person name="Ladd B."/>
            <person name="Jarett J.K."/>
            <person name="Geller-Mcgrath D.E."/>
            <person name="Sieber C.M.K."/>
            <person name="Emerson J.B."/>
            <person name="Anantharaman K."/>
            <person name="Thomas B.C."/>
            <person name="Malmstrom R."/>
            <person name="Stieglmeier M."/>
            <person name="Klingl A."/>
            <person name="Woyke T."/>
            <person name="Ryan C.M."/>
            <person name="Banfield J.F."/>
        </authorList>
    </citation>
    <scope>NUCLEOTIDE SEQUENCE [LARGE SCALE GENOMIC DNA]</scope>
</reference>
<dbReference type="Proteomes" id="UP000229675">
    <property type="component" value="Unassembled WGS sequence"/>
</dbReference>
<dbReference type="EMBL" id="PEZD01000025">
    <property type="protein sequence ID" value="PIS17347.1"/>
    <property type="molecule type" value="Genomic_DNA"/>
</dbReference>
<evidence type="ECO:0000313" key="1">
    <source>
        <dbReference type="EMBL" id="PIS17347.1"/>
    </source>
</evidence>
<protein>
    <submittedName>
        <fullName evidence="1">Uncharacterized protein</fullName>
    </submittedName>
</protein>
<accession>A0A2H0WXK1</accession>
<gene>
    <name evidence="1" type="ORF">COT59_01220</name>
</gene>
<organism evidence="1 2">
    <name type="scientific">Candidatus Nealsonbacteria bacterium CG09_land_8_20_14_0_10_42_14</name>
    <dbReference type="NCBI Taxonomy" id="1974707"/>
    <lineage>
        <taxon>Bacteria</taxon>
        <taxon>Candidatus Nealsoniibacteriota</taxon>
    </lineage>
</organism>
<dbReference type="AlphaFoldDB" id="A0A2H0WXK1"/>
<name>A0A2H0WXK1_9BACT</name>